<reference evidence="2" key="1">
    <citation type="submission" date="2023-05" db="EMBL/GenBank/DDBJ databases">
        <title>Nepenthes gracilis genome sequencing.</title>
        <authorList>
            <person name="Fukushima K."/>
        </authorList>
    </citation>
    <scope>NUCLEOTIDE SEQUENCE</scope>
    <source>
        <strain evidence="2">SING2019-196</strain>
    </source>
</reference>
<evidence type="ECO:0000256" key="1">
    <source>
        <dbReference type="SAM" id="MobiDB-lite"/>
    </source>
</evidence>
<protein>
    <submittedName>
        <fullName evidence="2">Uncharacterized protein</fullName>
    </submittedName>
</protein>
<evidence type="ECO:0000313" key="2">
    <source>
        <dbReference type="EMBL" id="GMH04707.1"/>
    </source>
</evidence>
<dbReference type="Proteomes" id="UP001279734">
    <property type="component" value="Unassembled WGS sequence"/>
</dbReference>
<evidence type="ECO:0000313" key="3">
    <source>
        <dbReference type="Proteomes" id="UP001279734"/>
    </source>
</evidence>
<keyword evidence="3" id="KW-1185">Reference proteome</keyword>
<feature type="region of interest" description="Disordered" evidence="1">
    <location>
        <begin position="1"/>
        <end position="38"/>
    </location>
</feature>
<feature type="region of interest" description="Disordered" evidence="1">
    <location>
        <begin position="260"/>
        <end position="288"/>
    </location>
</feature>
<dbReference type="AlphaFoldDB" id="A0AAD3XHF5"/>
<organism evidence="2 3">
    <name type="scientific">Nepenthes gracilis</name>
    <name type="common">Slender pitcher plant</name>
    <dbReference type="NCBI Taxonomy" id="150966"/>
    <lineage>
        <taxon>Eukaryota</taxon>
        <taxon>Viridiplantae</taxon>
        <taxon>Streptophyta</taxon>
        <taxon>Embryophyta</taxon>
        <taxon>Tracheophyta</taxon>
        <taxon>Spermatophyta</taxon>
        <taxon>Magnoliopsida</taxon>
        <taxon>eudicotyledons</taxon>
        <taxon>Gunneridae</taxon>
        <taxon>Pentapetalae</taxon>
        <taxon>Caryophyllales</taxon>
        <taxon>Nepenthaceae</taxon>
        <taxon>Nepenthes</taxon>
    </lineage>
</organism>
<accession>A0AAD3XHF5</accession>
<feature type="compositionally biased region" description="Polar residues" evidence="1">
    <location>
        <begin position="1"/>
        <end position="29"/>
    </location>
</feature>
<gene>
    <name evidence="2" type="ORF">Nepgr_006547</name>
</gene>
<dbReference type="EMBL" id="BSYO01000005">
    <property type="protein sequence ID" value="GMH04707.1"/>
    <property type="molecule type" value="Genomic_DNA"/>
</dbReference>
<comment type="caution">
    <text evidence="2">The sequence shown here is derived from an EMBL/GenBank/DDBJ whole genome shotgun (WGS) entry which is preliminary data.</text>
</comment>
<proteinExistence type="predicted"/>
<name>A0AAD3XHF5_NEPGR</name>
<sequence>MLSNNAVICRSSSTTKSQNTSLSRISNDQSKIKPKVQQPKISNFQPSKIQEPVPTRIIGIGTHHPDAYRLYKDRAIHIPRPKTIQMPYKTKGLSLDQQLNVLNINMCCKDTESLLPPNKDVKSPLRSEISFNSKAKDRWLLVLALLFRDELEFCCTWNGCPAACGGAELPLLLYVTTLWMLMVGWGLTGRKGWLCGSSDPIAVVDEFVDSLTIFDLPSIGLAGICGSPYQLWLSDGIWNAVEALLDGLVLSALKDEREFDLKPNSSKSGPPALGSSVQTSPPDHLTADLESCKVNDPLSPPRPPRIPDSLCGGLLENTLDASKLKEVNDSLSSITGLKSSRNHATLYRAMSGVVSQLGSECTPDSNSRDVVLCSKDQSGLDLGLDLHLTMDSPMSDSENSVNSQTGLVFVCLDATLQILAYQLVPPIFEILCCGIDADPLGFLVGGEAFWPISEEDRIAALGLVGAPITLDPHPPGDAVPKLESSVPLLPPVSEQASGPVSYPAGPHDLAVDLVNTPPSISRIIMKYSLDTSYQLGHGSSSPKGLSTTSSTDSYLDTPEVSYLGPKVAPSQQDSWQPVKSRRNWKSAFKNTKGWFDPPAILFWVEFWPELDGVRWTF</sequence>